<dbReference type="GO" id="GO:0006152">
    <property type="term" value="P:purine nucleoside catabolic process"/>
    <property type="evidence" value="ECO:0007669"/>
    <property type="project" value="TreeGrafter"/>
</dbReference>
<comment type="catalytic activity">
    <reaction evidence="3">
        <text>uridine + phosphate = alpha-D-ribose 1-phosphate + uracil</text>
        <dbReference type="Rhea" id="RHEA:24388"/>
        <dbReference type="ChEBI" id="CHEBI:16704"/>
        <dbReference type="ChEBI" id="CHEBI:17568"/>
        <dbReference type="ChEBI" id="CHEBI:43474"/>
        <dbReference type="ChEBI" id="CHEBI:57720"/>
        <dbReference type="EC" id="2.4.2.3"/>
    </reaction>
</comment>
<dbReference type="EMBL" id="JRMW01000024">
    <property type="protein sequence ID" value="KGF04869.1"/>
    <property type="molecule type" value="Genomic_DNA"/>
</dbReference>
<protein>
    <recommendedName>
        <fullName evidence="2">Uridine phosphorylase</fullName>
        <ecNumber evidence="1">2.4.2.3</ecNumber>
    </recommendedName>
</protein>
<gene>
    <name evidence="5" type="ORF">HMPREF1630_02285</name>
</gene>
<dbReference type="PANTHER" id="PTHR43691">
    <property type="entry name" value="URIDINE PHOSPHORYLASE"/>
    <property type="match status" value="1"/>
</dbReference>
<proteinExistence type="predicted"/>
<evidence type="ECO:0000313" key="6">
    <source>
        <dbReference type="Proteomes" id="UP000029579"/>
    </source>
</evidence>
<accession>A0A095Z8T8</accession>
<comment type="caution">
    <text evidence="5">The sequence shown here is derived from an EMBL/GenBank/DDBJ whole genome shotgun (WGS) entry which is preliminary data.</text>
</comment>
<dbReference type="GO" id="GO:0005829">
    <property type="term" value="C:cytosol"/>
    <property type="evidence" value="ECO:0007669"/>
    <property type="project" value="TreeGrafter"/>
</dbReference>
<dbReference type="InterPro" id="IPR000845">
    <property type="entry name" value="Nucleoside_phosphorylase_d"/>
</dbReference>
<dbReference type="Pfam" id="PF01048">
    <property type="entry name" value="PNP_UDP_1"/>
    <property type="match status" value="1"/>
</dbReference>
<dbReference type="Gene3D" id="3.40.50.1580">
    <property type="entry name" value="Nucleoside phosphorylase domain"/>
    <property type="match status" value="1"/>
</dbReference>
<dbReference type="PANTHER" id="PTHR43691:SF11">
    <property type="entry name" value="FI09636P-RELATED"/>
    <property type="match status" value="1"/>
</dbReference>
<dbReference type="SUPFAM" id="SSF53167">
    <property type="entry name" value="Purine and uridine phosphorylases"/>
    <property type="match status" value="1"/>
</dbReference>
<reference evidence="5 6" key="1">
    <citation type="submission" date="2014-07" db="EMBL/GenBank/DDBJ databases">
        <authorList>
            <person name="McCorrison J."/>
            <person name="Sanka R."/>
            <person name="Torralba M."/>
            <person name="Gillis M."/>
            <person name="Haft D.H."/>
            <person name="Methe B."/>
            <person name="Sutton G."/>
            <person name="Nelson K.E."/>
        </authorList>
    </citation>
    <scope>NUCLEOTIDE SEQUENCE [LARGE SCALE GENOMIC DNA]</scope>
    <source>
        <strain evidence="5 6">S7-1-13</strain>
    </source>
</reference>
<organism evidence="5 6">
    <name type="scientific">Anaerococcus lactolyticus S7-1-13</name>
    <dbReference type="NCBI Taxonomy" id="1284686"/>
    <lineage>
        <taxon>Bacteria</taxon>
        <taxon>Bacillati</taxon>
        <taxon>Bacillota</taxon>
        <taxon>Tissierellia</taxon>
        <taxon>Tissierellales</taxon>
        <taxon>Peptoniphilaceae</taxon>
        <taxon>Anaerococcus</taxon>
    </lineage>
</organism>
<dbReference type="OrthoDB" id="7945729at2"/>
<evidence type="ECO:0000313" key="5">
    <source>
        <dbReference type="EMBL" id="KGF04869.1"/>
    </source>
</evidence>
<evidence type="ECO:0000259" key="4">
    <source>
        <dbReference type="Pfam" id="PF01048"/>
    </source>
</evidence>
<evidence type="ECO:0000256" key="1">
    <source>
        <dbReference type="ARBA" id="ARBA00011888"/>
    </source>
</evidence>
<dbReference type="GO" id="GO:0004850">
    <property type="term" value="F:uridine phosphorylase activity"/>
    <property type="evidence" value="ECO:0007669"/>
    <property type="project" value="UniProtKB-EC"/>
</dbReference>
<dbReference type="CDD" id="cd09007">
    <property type="entry name" value="NP-I_spr0068"/>
    <property type="match status" value="1"/>
</dbReference>
<dbReference type="GO" id="GO:0004731">
    <property type="term" value="F:purine-nucleoside phosphorylase activity"/>
    <property type="evidence" value="ECO:0007669"/>
    <property type="project" value="TreeGrafter"/>
</dbReference>
<dbReference type="Proteomes" id="UP000029579">
    <property type="component" value="Unassembled WGS sequence"/>
</dbReference>
<dbReference type="eggNOG" id="COG2820">
    <property type="taxonomic scope" value="Bacteria"/>
</dbReference>
<dbReference type="RefSeq" id="WP_004828656.1">
    <property type="nucleotide sequence ID" value="NZ_JRMW01000024.1"/>
</dbReference>
<evidence type="ECO:0000256" key="2">
    <source>
        <dbReference type="ARBA" id="ARBA00021980"/>
    </source>
</evidence>
<dbReference type="AlphaFoldDB" id="A0A095Z8T8"/>
<feature type="domain" description="Nucleoside phosphorylase" evidence="4">
    <location>
        <begin position="35"/>
        <end position="241"/>
    </location>
</feature>
<sequence>MIHKNDLAILEFDDSYESVIMPTHEWLDIKLPKKCVFGFLEDHIDQYARENKAKKIAEFESATKTYPVYLTKHRGQEICLVQAPVGSAPAAQLMDWLIGYGVREIISTGTCGCLIDMPESTFLLPTRAVRQEGTSFHYVKPSRYIGINPIAISAIEDLFKERRLKYREVMTWTTDGFYRETKDLVKYRVEEGCSVVEMECSALAAVAEMRKVIWGEILFTADTLADIENYDQRNWARDTFAYALELAMDAVCKI</sequence>
<name>A0A095Z8T8_9FIRM</name>
<dbReference type="EC" id="2.4.2.3" evidence="1"/>
<evidence type="ECO:0000256" key="3">
    <source>
        <dbReference type="ARBA" id="ARBA00048447"/>
    </source>
</evidence>
<dbReference type="InterPro" id="IPR035994">
    <property type="entry name" value="Nucleoside_phosphorylase_sf"/>
</dbReference>